<accession>A0A482W043</accession>
<organism evidence="1 2">
    <name type="scientific">Asbolus verrucosus</name>
    <name type="common">Desert ironclad beetle</name>
    <dbReference type="NCBI Taxonomy" id="1661398"/>
    <lineage>
        <taxon>Eukaryota</taxon>
        <taxon>Metazoa</taxon>
        <taxon>Ecdysozoa</taxon>
        <taxon>Arthropoda</taxon>
        <taxon>Hexapoda</taxon>
        <taxon>Insecta</taxon>
        <taxon>Pterygota</taxon>
        <taxon>Neoptera</taxon>
        <taxon>Endopterygota</taxon>
        <taxon>Coleoptera</taxon>
        <taxon>Polyphaga</taxon>
        <taxon>Cucujiformia</taxon>
        <taxon>Tenebrionidae</taxon>
        <taxon>Pimeliinae</taxon>
        <taxon>Asbolus</taxon>
    </lineage>
</organism>
<name>A0A482W043_ASBVE</name>
<proteinExistence type="predicted"/>
<gene>
    <name evidence="1" type="ORF">BDFB_005194</name>
</gene>
<sequence length="56" mass="6568">MENTPKTPIRQLNQQINLSIGATQNMLHKDLHLYPYRITAVQELLPADYPRRQFCS</sequence>
<dbReference type="AlphaFoldDB" id="A0A482W043"/>
<comment type="caution">
    <text evidence="1">The sequence shown here is derived from an EMBL/GenBank/DDBJ whole genome shotgun (WGS) entry which is preliminary data.</text>
</comment>
<dbReference type="OrthoDB" id="9979538at2759"/>
<reference evidence="1 2" key="1">
    <citation type="submission" date="2017-03" db="EMBL/GenBank/DDBJ databases">
        <title>Genome of the blue death feigning beetle - Asbolus verrucosus.</title>
        <authorList>
            <person name="Rider S.D."/>
        </authorList>
    </citation>
    <scope>NUCLEOTIDE SEQUENCE [LARGE SCALE GENOMIC DNA]</scope>
    <source>
        <strain evidence="1">Butters</strain>
        <tissue evidence="1">Head and leg muscle</tissue>
    </source>
</reference>
<dbReference type="EMBL" id="QDEB01042746">
    <property type="protein sequence ID" value="RZC38512.1"/>
    <property type="molecule type" value="Genomic_DNA"/>
</dbReference>
<dbReference type="Proteomes" id="UP000292052">
    <property type="component" value="Unassembled WGS sequence"/>
</dbReference>
<evidence type="ECO:0000313" key="1">
    <source>
        <dbReference type="EMBL" id="RZC38512.1"/>
    </source>
</evidence>
<keyword evidence="2" id="KW-1185">Reference proteome</keyword>
<protein>
    <submittedName>
        <fullName evidence="1">Uncharacterized protein</fullName>
    </submittedName>
</protein>
<evidence type="ECO:0000313" key="2">
    <source>
        <dbReference type="Proteomes" id="UP000292052"/>
    </source>
</evidence>